<dbReference type="InterPro" id="IPR036165">
    <property type="entry name" value="YefM-like_sf"/>
</dbReference>
<comment type="similarity">
    <text evidence="1 2">Belongs to the phD/YefM antitoxin family.</text>
</comment>
<dbReference type="Pfam" id="PF02604">
    <property type="entry name" value="PhdYeFM_antitox"/>
    <property type="match status" value="1"/>
</dbReference>
<organism evidence="3 4">
    <name type="scientific">Candidatus Roizmanbacteria bacterium CG22_combo_CG10-13_8_21_14_all_38_20</name>
    <dbReference type="NCBI Taxonomy" id="1974862"/>
    <lineage>
        <taxon>Bacteria</taxon>
        <taxon>Candidatus Roizmaniibacteriota</taxon>
    </lineage>
</organism>
<dbReference type="Proteomes" id="UP000231246">
    <property type="component" value="Unassembled WGS sequence"/>
</dbReference>
<sequence length="88" mass="10159">MFTMNLKTVTDLREKTMMMLKQAQKAVEPMYILHHSKPQAVLLGIDAYSKLRDLAEDSIDAQSAQEFEKENKARVPWISHDKLIKELA</sequence>
<dbReference type="InterPro" id="IPR006442">
    <property type="entry name" value="Antitoxin_Phd/YefM"/>
</dbReference>
<evidence type="ECO:0000256" key="1">
    <source>
        <dbReference type="ARBA" id="ARBA00009981"/>
    </source>
</evidence>
<dbReference type="AlphaFoldDB" id="A0A2H0BU58"/>
<protein>
    <recommendedName>
        <fullName evidence="2">Antitoxin</fullName>
    </recommendedName>
</protein>
<evidence type="ECO:0000313" key="3">
    <source>
        <dbReference type="EMBL" id="PIP61161.1"/>
    </source>
</evidence>
<dbReference type="SUPFAM" id="SSF143120">
    <property type="entry name" value="YefM-like"/>
    <property type="match status" value="1"/>
</dbReference>
<comment type="caution">
    <text evidence="3">The sequence shown here is derived from an EMBL/GenBank/DDBJ whole genome shotgun (WGS) entry which is preliminary data.</text>
</comment>
<dbReference type="PANTHER" id="PTHR33713">
    <property type="entry name" value="ANTITOXIN YAFN-RELATED"/>
    <property type="match status" value="1"/>
</dbReference>
<reference evidence="3 4" key="1">
    <citation type="submission" date="2017-09" db="EMBL/GenBank/DDBJ databases">
        <title>Depth-based differentiation of microbial function through sediment-hosted aquifers and enrichment of novel symbionts in the deep terrestrial subsurface.</title>
        <authorList>
            <person name="Probst A.J."/>
            <person name="Ladd B."/>
            <person name="Jarett J.K."/>
            <person name="Geller-Mcgrath D.E."/>
            <person name="Sieber C.M."/>
            <person name="Emerson J.B."/>
            <person name="Anantharaman K."/>
            <person name="Thomas B.C."/>
            <person name="Malmstrom R."/>
            <person name="Stieglmeier M."/>
            <person name="Klingl A."/>
            <person name="Woyke T."/>
            <person name="Ryan C.M."/>
            <person name="Banfield J.F."/>
        </authorList>
    </citation>
    <scope>NUCLEOTIDE SEQUENCE [LARGE SCALE GENOMIC DNA]</scope>
    <source>
        <strain evidence="3">CG22_combo_CG10-13_8_21_14_all_38_20</strain>
    </source>
</reference>
<evidence type="ECO:0000256" key="2">
    <source>
        <dbReference type="RuleBase" id="RU362080"/>
    </source>
</evidence>
<gene>
    <name evidence="3" type="ORF">COW99_05200</name>
</gene>
<evidence type="ECO:0000313" key="4">
    <source>
        <dbReference type="Proteomes" id="UP000231246"/>
    </source>
</evidence>
<dbReference type="PANTHER" id="PTHR33713:SF10">
    <property type="entry name" value="ANTITOXIN YAFN"/>
    <property type="match status" value="1"/>
</dbReference>
<name>A0A2H0BU58_9BACT</name>
<accession>A0A2H0BU58</accession>
<dbReference type="InterPro" id="IPR051405">
    <property type="entry name" value="phD/YefM_antitoxin"/>
</dbReference>
<dbReference type="EMBL" id="PCTA01000033">
    <property type="protein sequence ID" value="PIP61161.1"/>
    <property type="molecule type" value="Genomic_DNA"/>
</dbReference>
<proteinExistence type="inferred from homology"/>
<comment type="function">
    <text evidence="2">Antitoxin component of a type II toxin-antitoxin (TA) system.</text>
</comment>